<dbReference type="HOGENOM" id="CLU_507251_0_0_1"/>
<evidence type="ECO:0000256" key="5">
    <source>
        <dbReference type="ARBA" id="ARBA00022840"/>
    </source>
</evidence>
<dbReference type="Pfam" id="PF00069">
    <property type="entry name" value="Pkinase"/>
    <property type="match status" value="1"/>
</dbReference>
<dbReference type="GO" id="GO:0005524">
    <property type="term" value="F:ATP binding"/>
    <property type="evidence" value="ECO:0007669"/>
    <property type="project" value="UniProtKB-UniRule"/>
</dbReference>
<keyword evidence="4 8" id="KW-0547">Nucleotide-binding</keyword>
<evidence type="ECO:0000256" key="6">
    <source>
        <dbReference type="ARBA" id="ARBA00023006"/>
    </source>
</evidence>
<dbReference type="Gene3D" id="3.30.200.20">
    <property type="entry name" value="Phosphorylase Kinase, domain 1"/>
    <property type="match status" value="1"/>
</dbReference>
<reference evidence="11" key="2">
    <citation type="journal article" date="2014" name="PLoS Genet.">
        <title>Signature gene expression reveals novel clues to the molecular mechanisms of dimorphic transition in Penicillium marneffei.</title>
        <authorList>
            <person name="Yang E."/>
            <person name="Wang G."/>
            <person name="Cai J."/>
            <person name="Woo P.C."/>
            <person name="Lau S.K."/>
            <person name="Yuen K.-Y."/>
            <person name="Chow W.-N."/>
            <person name="Lin X."/>
        </authorList>
    </citation>
    <scope>NUCLEOTIDE SEQUENCE</scope>
    <source>
        <strain evidence="11">PM1</strain>
    </source>
</reference>
<comment type="subcellular location">
    <subcellularLocation>
        <location evidence="1">Preautophagosomal structure membrane</location>
        <topology evidence="1">Peripheral membrane protein</topology>
    </subcellularLocation>
</comment>
<keyword evidence="5 8" id="KW-0067">ATP-binding</keyword>
<dbReference type="PROSITE" id="PS00107">
    <property type="entry name" value="PROTEIN_KINASE_ATP"/>
    <property type="match status" value="1"/>
</dbReference>
<comment type="caution">
    <text evidence="11">The sequence shown here is derived from an EMBL/GenBank/DDBJ whole genome shotgun (WGS) entry which is preliminary data.</text>
</comment>
<feature type="region of interest" description="Disordered" evidence="9">
    <location>
        <begin position="460"/>
        <end position="481"/>
    </location>
</feature>
<dbReference type="SUPFAM" id="SSF56112">
    <property type="entry name" value="Protein kinase-like (PK-like)"/>
    <property type="match status" value="1"/>
</dbReference>
<evidence type="ECO:0000256" key="7">
    <source>
        <dbReference type="ARBA" id="ARBA00030237"/>
    </source>
</evidence>
<name>A0A093V1Q4_TALMA</name>
<dbReference type="PROSITE" id="PS50011">
    <property type="entry name" value="PROTEIN_KINASE_DOM"/>
    <property type="match status" value="1"/>
</dbReference>
<gene>
    <name evidence="11" type="ORF">GQ26_0200890</name>
</gene>
<feature type="domain" description="Protein kinase" evidence="10">
    <location>
        <begin position="41"/>
        <end position="302"/>
    </location>
</feature>
<dbReference type="InterPro" id="IPR000719">
    <property type="entry name" value="Prot_kinase_dom"/>
</dbReference>
<dbReference type="GO" id="GO:0006914">
    <property type="term" value="P:autophagy"/>
    <property type="evidence" value="ECO:0007669"/>
    <property type="project" value="UniProtKB-KW"/>
</dbReference>
<dbReference type="EMBL" id="JPOX01000020">
    <property type="protein sequence ID" value="KFX46105.1"/>
    <property type="molecule type" value="Genomic_DNA"/>
</dbReference>
<organism evidence="11">
    <name type="scientific">Talaromyces marneffei PM1</name>
    <dbReference type="NCBI Taxonomy" id="1077442"/>
    <lineage>
        <taxon>Eukaryota</taxon>
        <taxon>Fungi</taxon>
        <taxon>Dikarya</taxon>
        <taxon>Ascomycota</taxon>
        <taxon>Pezizomycotina</taxon>
        <taxon>Eurotiomycetes</taxon>
        <taxon>Eurotiomycetidae</taxon>
        <taxon>Eurotiales</taxon>
        <taxon>Trichocomaceae</taxon>
        <taxon>Talaromyces</taxon>
        <taxon>Talaromyces sect. Talaromyces</taxon>
    </lineage>
</organism>
<keyword evidence="11" id="KW-0418">Kinase</keyword>
<proteinExistence type="predicted"/>
<dbReference type="AlphaFoldDB" id="A0A093V1Q4"/>
<dbReference type="InterPro" id="IPR017441">
    <property type="entry name" value="Protein_kinase_ATP_BS"/>
</dbReference>
<dbReference type="PANTHER" id="PTHR24348:SF70">
    <property type="entry name" value="PROTEIN KINASE DOMAIN CONTAINING PROTEIN"/>
    <property type="match status" value="1"/>
</dbReference>
<dbReference type="Gene3D" id="1.10.510.10">
    <property type="entry name" value="Transferase(Phosphotransferase) domain 1"/>
    <property type="match status" value="1"/>
</dbReference>
<protein>
    <recommendedName>
        <fullName evidence="2">Serine/threonine-protein kinase ATG1</fullName>
    </recommendedName>
    <alternativeName>
        <fullName evidence="7">Autophagy-related protein 1</fullName>
    </alternativeName>
    <alternativeName>
        <fullName evidence="3">Serine/threonine-protein kinase atg1</fullName>
    </alternativeName>
</protein>
<accession>A0A093V1Q4</accession>
<dbReference type="GO" id="GO:0034045">
    <property type="term" value="C:phagophore assembly site membrane"/>
    <property type="evidence" value="ECO:0007669"/>
    <property type="project" value="UniProtKB-SubCell"/>
</dbReference>
<evidence type="ECO:0000259" key="10">
    <source>
        <dbReference type="PROSITE" id="PS50011"/>
    </source>
</evidence>
<dbReference type="InterPro" id="IPR045269">
    <property type="entry name" value="Atg1-like"/>
</dbReference>
<evidence type="ECO:0000256" key="4">
    <source>
        <dbReference type="ARBA" id="ARBA00022741"/>
    </source>
</evidence>
<keyword evidence="11" id="KW-0808">Transferase</keyword>
<dbReference type="GO" id="GO:0010506">
    <property type="term" value="P:regulation of autophagy"/>
    <property type="evidence" value="ECO:0007669"/>
    <property type="project" value="InterPro"/>
</dbReference>
<evidence type="ECO:0000313" key="11">
    <source>
        <dbReference type="EMBL" id="KFX46105.1"/>
    </source>
</evidence>
<feature type="binding site" evidence="8">
    <location>
        <position position="73"/>
    </location>
    <ligand>
        <name>ATP</name>
        <dbReference type="ChEBI" id="CHEBI:30616"/>
    </ligand>
</feature>
<dbReference type="GO" id="GO:0004674">
    <property type="term" value="F:protein serine/threonine kinase activity"/>
    <property type="evidence" value="ECO:0007669"/>
    <property type="project" value="InterPro"/>
</dbReference>
<evidence type="ECO:0000256" key="8">
    <source>
        <dbReference type="PROSITE-ProRule" id="PRU10141"/>
    </source>
</evidence>
<sequence length="558" mass="64017">MDRFVEHFKLNVEIFGDCTRETWYHSDPGNGIRRQKVIEEWRRHERIGAGAGGEVFEVRSNLGNVRAIKAIRKPENSDLSSYIKELVAMGQLSKDNDLFVELYGWYESDQFLYLAMEYLELGHIGMCYPDCMSELDVRIVAKQLLEGVAKMHEKGIIHRDIKPQNILVFQKDPIWIKIGDFGSSKVIQKNESGPNSLVGTENFAAPEILQLLDNAPETSEYTNAVDLWSVGCVLYYLLSRNLPFPSVKLLYEYCRVKMRRFPDYHLRDKNVSSSGISFIRNLMAREPSERMSASTALVTAWVADETTFPQRHAIASDIPDWQGDNEALFNMGTGAQFEQLQSPSHQQTISISTPQNISEDRSAGPSLLYYYSRPIVPRAERITSDRPTFTLPHHNRYYYYNRPPAEHNSIGRPTVRDHGRDRTVVIADAMYRQSFQQEDPTSTLDYPYHEADWEVLSRDNSERWRNPTKRSRKKDLGADANNHRDVELPRHVASGGDDSMVNHPLSRDNISMGHGPHDFQFLAWLYGDKSPLSSNCLSGIIIRGMKNMQRYGINENKK</sequence>
<dbReference type="PROSITE" id="PS00108">
    <property type="entry name" value="PROTEIN_KINASE_ST"/>
    <property type="match status" value="1"/>
</dbReference>
<evidence type="ECO:0000256" key="1">
    <source>
        <dbReference type="ARBA" id="ARBA00004623"/>
    </source>
</evidence>
<dbReference type="PANTHER" id="PTHR24348">
    <property type="entry name" value="SERINE/THREONINE-PROTEIN KINASE UNC-51-RELATED"/>
    <property type="match status" value="1"/>
</dbReference>
<dbReference type="eggNOG" id="KOG0615">
    <property type="taxonomic scope" value="Eukaryota"/>
</dbReference>
<evidence type="ECO:0000256" key="9">
    <source>
        <dbReference type="SAM" id="MobiDB-lite"/>
    </source>
</evidence>
<dbReference type="InterPro" id="IPR008271">
    <property type="entry name" value="Ser/Thr_kinase_AS"/>
</dbReference>
<evidence type="ECO:0000256" key="3">
    <source>
        <dbReference type="ARBA" id="ARBA00019599"/>
    </source>
</evidence>
<dbReference type="InterPro" id="IPR011009">
    <property type="entry name" value="Kinase-like_dom_sf"/>
</dbReference>
<keyword evidence="6" id="KW-0072">Autophagy</keyword>
<evidence type="ECO:0000256" key="2">
    <source>
        <dbReference type="ARBA" id="ARBA00018572"/>
    </source>
</evidence>
<reference key="1">
    <citation type="journal article" date="2014" name="PLoS Genet.">
        <title>Signature Gene Expression Reveals Novel Clues to the Molecular Mechanisms of Dimorphic Transition in Penicillium marneffei.</title>
        <authorList>
            <person name="Yang E."/>
            <person name="Wang G."/>
            <person name="Cai J."/>
            <person name="Woo P.C."/>
            <person name="Lau S.K."/>
            <person name="Yuen K.-Y."/>
            <person name="Chow W.-N."/>
            <person name="Lin X."/>
        </authorList>
    </citation>
    <scope>NUCLEOTIDE SEQUENCE [LARGE SCALE GENOMIC DNA]</scope>
    <source>
        <strain>PM1</strain>
    </source>
</reference>
<dbReference type="SMART" id="SM00220">
    <property type="entry name" value="S_TKc"/>
    <property type="match status" value="1"/>
</dbReference>